<dbReference type="Proteomes" id="UP001202831">
    <property type="component" value="Unassembled WGS sequence"/>
</dbReference>
<dbReference type="RefSeq" id="WP_249251057.1">
    <property type="nucleotide sequence ID" value="NZ_JAKIKT010000016.1"/>
</dbReference>
<dbReference type="SMART" id="SM00345">
    <property type="entry name" value="HTH_GNTR"/>
    <property type="match status" value="1"/>
</dbReference>
<keyword evidence="7" id="KW-0032">Aminotransferase</keyword>
<dbReference type="CDD" id="cd00609">
    <property type="entry name" value="AAT_like"/>
    <property type="match status" value="1"/>
</dbReference>
<evidence type="ECO:0000256" key="2">
    <source>
        <dbReference type="ARBA" id="ARBA00022898"/>
    </source>
</evidence>
<evidence type="ECO:0000256" key="5">
    <source>
        <dbReference type="ARBA" id="ARBA00023163"/>
    </source>
</evidence>
<evidence type="ECO:0000259" key="6">
    <source>
        <dbReference type="PROSITE" id="PS50949"/>
    </source>
</evidence>
<dbReference type="PANTHER" id="PTHR46577:SF1">
    <property type="entry name" value="HTH-TYPE TRANSCRIPTIONAL REGULATORY PROTEIN GABR"/>
    <property type="match status" value="1"/>
</dbReference>
<dbReference type="Pfam" id="PF00392">
    <property type="entry name" value="GntR"/>
    <property type="match status" value="1"/>
</dbReference>
<keyword evidence="4" id="KW-0238">DNA-binding</keyword>
<evidence type="ECO:0000313" key="8">
    <source>
        <dbReference type="Proteomes" id="UP001202831"/>
    </source>
</evidence>
<keyword evidence="5" id="KW-0804">Transcription</keyword>
<keyword evidence="3" id="KW-0805">Transcription regulation</keyword>
<evidence type="ECO:0000256" key="3">
    <source>
        <dbReference type="ARBA" id="ARBA00023015"/>
    </source>
</evidence>
<proteinExistence type="inferred from homology"/>
<keyword evidence="2" id="KW-0663">Pyridoxal phosphate</keyword>
<dbReference type="InterPro" id="IPR015424">
    <property type="entry name" value="PyrdxlP-dep_Trfase"/>
</dbReference>
<dbReference type="CDD" id="cd07377">
    <property type="entry name" value="WHTH_GntR"/>
    <property type="match status" value="1"/>
</dbReference>
<dbReference type="InterPro" id="IPR051446">
    <property type="entry name" value="HTH_trans_reg/aminotransferase"/>
</dbReference>
<dbReference type="SUPFAM" id="SSF53383">
    <property type="entry name" value="PLP-dependent transferases"/>
    <property type="match status" value="1"/>
</dbReference>
<dbReference type="InterPro" id="IPR004839">
    <property type="entry name" value="Aminotransferase_I/II_large"/>
</dbReference>
<organism evidence="7 8">
    <name type="scientific">Shewanella corallii</name>
    <dbReference type="NCBI Taxonomy" id="560080"/>
    <lineage>
        <taxon>Bacteria</taxon>
        <taxon>Pseudomonadati</taxon>
        <taxon>Pseudomonadota</taxon>
        <taxon>Gammaproteobacteria</taxon>
        <taxon>Alteromonadales</taxon>
        <taxon>Shewanellaceae</taxon>
        <taxon>Shewanella</taxon>
    </lineage>
</organism>
<dbReference type="Gene3D" id="3.40.640.10">
    <property type="entry name" value="Type I PLP-dependent aspartate aminotransferase-like (Major domain)"/>
    <property type="match status" value="1"/>
</dbReference>
<dbReference type="InterPro" id="IPR015421">
    <property type="entry name" value="PyrdxlP-dep_Trfase_major"/>
</dbReference>
<comment type="caution">
    <text evidence="7">The sequence shown here is derived from an EMBL/GenBank/DDBJ whole genome shotgun (WGS) entry which is preliminary data.</text>
</comment>
<evidence type="ECO:0000256" key="1">
    <source>
        <dbReference type="ARBA" id="ARBA00005384"/>
    </source>
</evidence>
<dbReference type="InterPro" id="IPR036388">
    <property type="entry name" value="WH-like_DNA-bd_sf"/>
</dbReference>
<name>A0ABT0NEH6_9GAMM</name>
<dbReference type="Pfam" id="PF00155">
    <property type="entry name" value="Aminotran_1_2"/>
    <property type="match status" value="1"/>
</dbReference>
<dbReference type="EMBL" id="JAKIKT010000016">
    <property type="protein sequence ID" value="MCL2916520.1"/>
    <property type="molecule type" value="Genomic_DNA"/>
</dbReference>
<evidence type="ECO:0000256" key="4">
    <source>
        <dbReference type="ARBA" id="ARBA00023125"/>
    </source>
</evidence>
<evidence type="ECO:0000313" key="7">
    <source>
        <dbReference type="EMBL" id="MCL2916520.1"/>
    </source>
</evidence>
<dbReference type="PANTHER" id="PTHR46577">
    <property type="entry name" value="HTH-TYPE TRANSCRIPTIONAL REGULATORY PROTEIN GABR"/>
    <property type="match status" value="1"/>
</dbReference>
<keyword evidence="7" id="KW-0808">Transferase</keyword>
<dbReference type="InterPro" id="IPR036390">
    <property type="entry name" value="WH_DNA-bd_sf"/>
</dbReference>
<dbReference type="Gene3D" id="1.10.10.10">
    <property type="entry name" value="Winged helix-like DNA-binding domain superfamily/Winged helix DNA-binding domain"/>
    <property type="match status" value="1"/>
</dbReference>
<protein>
    <submittedName>
        <fullName evidence="7">PLP-dependent aminotransferase family protein</fullName>
    </submittedName>
</protein>
<dbReference type="InterPro" id="IPR015422">
    <property type="entry name" value="PyrdxlP-dep_Trfase_small"/>
</dbReference>
<comment type="similarity">
    <text evidence="1">In the C-terminal section; belongs to the class-I pyridoxal-phosphate-dependent aminotransferase family.</text>
</comment>
<dbReference type="InterPro" id="IPR000524">
    <property type="entry name" value="Tscrpt_reg_HTH_GntR"/>
</dbReference>
<dbReference type="GO" id="GO:0008483">
    <property type="term" value="F:transaminase activity"/>
    <property type="evidence" value="ECO:0007669"/>
    <property type="project" value="UniProtKB-KW"/>
</dbReference>
<accession>A0ABT0NEH6</accession>
<dbReference type="SUPFAM" id="SSF46785">
    <property type="entry name" value="Winged helix' DNA-binding domain"/>
    <property type="match status" value="1"/>
</dbReference>
<keyword evidence="8" id="KW-1185">Reference proteome</keyword>
<feature type="domain" description="HTH gntR-type" evidence="6">
    <location>
        <begin position="13"/>
        <end position="81"/>
    </location>
</feature>
<dbReference type="PROSITE" id="PS50949">
    <property type="entry name" value="HTH_GNTR"/>
    <property type="match status" value="1"/>
</dbReference>
<sequence>MTIESVELKRDGRPIYRQIASAIEDMVQQQQLLPGARLPTHRALADSLSVTVGTVTRAYAEAERRGIVESKVGSGTFICRKDRPAWSFSHRTRQDEMNFGYNVPPQLDRAELFTQAVQQIASHPAELNELMLYQPPSGVVQHRAVLADWLQQHGVSANVDRLLYCSGAQNAIQLCLTTLCRQGYTVLVDKLTYPGLLSLARQLHITVKPVEMDEQGMIPEALVAACKQYSARMVYMMPTLQNPTTVTMGEARRRELIAVCRQQQLLILEDDVNGLLPRHRPEPLVNMAPEQVIYIGGLSKNLAPGLRLGFMLLPESLYSRIVHALQNHSWMISPLLTAIAAILLENGAANKVLDSIREEMESRWRMVAEKLSAVELVFHPNGFHGWISLPDDWSLSEFMAASKTRGLELKSSELFVPPGYPAPSCVRIAVSAPTSTAELEQGCIQLADLLANPPSSAFSP</sequence>
<gene>
    <name evidence="7" type="ORF">L2725_22540</name>
</gene>
<dbReference type="Gene3D" id="3.90.1150.10">
    <property type="entry name" value="Aspartate Aminotransferase, domain 1"/>
    <property type="match status" value="1"/>
</dbReference>
<reference evidence="7 8" key="1">
    <citation type="submission" date="2022-01" db="EMBL/GenBank/DDBJ databases">
        <title>Whole genome-based taxonomy of the Shewanellaceae.</title>
        <authorList>
            <person name="Martin-Rodriguez A.J."/>
        </authorList>
    </citation>
    <scope>NUCLEOTIDE SEQUENCE [LARGE SCALE GENOMIC DNA]</scope>
    <source>
        <strain evidence="7 8">DSM 21332</strain>
    </source>
</reference>